<dbReference type="PANTHER" id="PTHR22939:SF129">
    <property type="entry name" value="SERINE PROTEASE HTRA2, MITOCHONDRIAL"/>
    <property type="match status" value="1"/>
</dbReference>
<dbReference type="PROSITE" id="PS50106">
    <property type="entry name" value="PDZ"/>
    <property type="match status" value="1"/>
</dbReference>
<evidence type="ECO:0000256" key="8">
    <source>
        <dbReference type="PIRSR" id="PIRSR611782-2"/>
    </source>
</evidence>
<dbReference type="SUPFAM" id="SSF50156">
    <property type="entry name" value="PDZ domain-like"/>
    <property type="match status" value="2"/>
</dbReference>
<dbReference type="PRINTS" id="PR00834">
    <property type="entry name" value="PROTEASES2C"/>
</dbReference>
<dbReference type="GO" id="GO:0004252">
    <property type="term" value="F:serine-type endopeptidase activity"/>
    <property type="evidence" value="ECO:0007669"/>
    <property type="project" value="InterPro"/>
</dbReference>
<dbReference type="InterPro" id="IPR011782">
    <property type="entry name" value="Pept_S1C_Do"/>
</dbReference>
<keyword evidence="3" id="KW-0732">Signal</keyword>
<dbReference type="SMART" id="SM00228">
    <property type="entry name" value="PDZ"/>
    <property type="match status" value="1"/>
</dbReference>
<accession>A0A9D9IMD8</accession>
<dbReference type="SUPFAM" id="SSF50494">
    <property type="entry name" value="Trypsin-like serine proteases"/>
    <property type="match status" value="1"/>
</dbReference>
<comment type="similarity">
    <text evidence="1">Belongs to the peptidase S1C family.</text>
</comment>
<dbReference type="InterPro" id="IPR001940">
    <property type="entry name" value="Peptidase_S1C"/>
</dbReference>
<comment type="caution">
    <text evidence="10">The sequence shown here is derived from an EMBL/GenBank/DDBJ whole genome shotgun (WGS) entry which is preliminary data.</text>
</comment>
<dbReference type="PANTHER" id="PTHR22939">
    <property type="entry name" value="SERINE PROTEASE FAMILY S1C HTRA-RELATED"/>
    <property type="match status" value="1"/>
</dbReference>
<feature type="binding site" evidence="8">
    <location>
        <position position="150"/>
    </location>
    <ligand>
        <name>substrate</name>
    </ligand>
</feature>
<evidence type="ECO:0000256" key="4">
    <source>
        <dbReference type="ARBA" id="ARBA00022737"/>
    </source>
</evidence>
<name>A0A9D9IMD8_9BACT</name>
<dbReference type="EMBL" id="JADIMD010000117">
    <property type="protein sequence ID" value="MBO8475177.1"/>
    <property type="molecule type" value="Genomic_DNA"/>
</dbReference>
<feature type="active site" description="Charge relay system" evidence="7">
    <location>
        <position position="150"/>
    </location>
</feature>
<dbReference type="InterPro" id="IPR036034">
    <property type="entry name" value="PDZ_sf"/>
</dbReference>
<reference evidence="10" key="2">
    <citation type="journal article" date="2021" name="PeerJ">
        <title>Extensive microbial diversity within the chicken gut microbiome revealed by metagenomics and culture.</title>
        <authorList>
            <person name="Gilroy R."/>
            <person name="Ravi A."/>
            <person name="Getino M."/>
            <person name="Pursley I."/>
            <person name="Horton D.L."/>
            <person name="Alikhan N.F."/>
            <person name="Baker D."/>
            <person name="Gharbi K."/>
            <person name="Hall N."/>
            <person name="Watson M."/>
            <person name="Adriaenssens E.M."/>
            <person name="Foster-Nyarko E."/>
            <person name="Jarju S."/>
            <person name="Secka A."/>
            <person name="Antonio M."/>
            <person name="Oren A."/>
            <person name="Chaudhuri R.R."/>
            <person name="La Ragione R."/>
            <person name="Hildebrand F."/>
            <person name="Pallen M.J."/>
        </authorList>
    </citation>
    <scope>NUCLEOTIDE SEQUENCE</scope>
    <source>
        <strain evidence="10">B1-13419</strain>
    </source>
</reference>
<feature type="binding site" evidence="8">
    <location>
        <begin position="225"/>
        <end position="227"/>
    </location>
    <ligand>
        <name>substrate</name>
    </ligand>
</feature>
<keyword evidence="2" id="KW-0645">Protease</keyword>
<evidence type="ECO:0000313" key="10">
    <source>
        <dbReference type="EMBL" id="MBO8475177.1"/>
    </source>
</evidence>
<dbReference type="InterPro" id="IPR001478">
    <property type="entry name" value="PDZ"/>
</dbReference>
<dbReference type="NCBIfam" id="TIGR02037">
    <property type="entry name" value="degP_htrA_DO"/>
    <property type="match status" value="1"/>
</dbReference>
<evidence type="ECO:0000256" key="6">
    <source>
        <dbReference type="ARBA" id="ARBA00022825"/>
    </source>
</evidence>
<dbReference type="FunFam" id="2.40.10.10:FF:000001">
    <property type="entry name" value="Periplasmic serine protease DegS"/>
    <property type="match status" value="1"/>
</dbReference>
<dbReference type="Proteomes" id="UP000823757">
    <property type="component" value="Unassembled WGS sequence"/>
</dbReference>
<feature type="binding site" evidence="8">
    <location>
        <position position="120"/>
    </location>
    <ligand>
        <name>substrate</name>
    </ligand>
</feature>
<dbReference type="GO" id="GO:0006508">
    <property type="term" value="P:proteolysis"/>
    <property type="evidence" value="ECO:0007669"/>
    <property type="project" value="UniProtKB-KW"/>
</dbReference>
<dbReference type="Gene3D" id="2.30.42.10">
    <property type="match status" value="2"/>
</dbReference>
<dbReference type="Pfam" id="PF13180">
    <property type="entry name" value="PDZ_2"/>
    <property type="match status" value="1"/>
</dbReference>
<proteinExistence type="inferred from homology"/>
<keyword evidence="4" id="KW-0677">Repeat</keyword>
<evidence type="ECO:0000256" key="7">
    <source>
        <dbReference type="PIRSR" id="PIRSR611782-1"/>
    </source>
</evidence>
<gene>
    <name evidence="10" type="ORF">IAB91_07810</name>
</gene>
<organism evidence="10 11">
    <name type="scientific">Candidatus Cryptobacteroides faecigallinarum</name>
    <dbReference type="NCBI Taxonomy" id="2840763"/>
    <lineage>
        <taxon>Bacteria</taxon>
        <taxon>Pseudomonadati</taxon>
        <taxon>Bacteroidota</taxon>
        <taxon>Bacteroidia</taxon>
        <taxon>Bacteroidales</taxon>
        <taxon>Candidatus Cryptobacteroides</taxon>
    </lineage>
</organism>
<evidence type="ECO:0000313" key="11">
    <source>
        <dbReference type="Proteomes" id="UP000823757"/>
    </source>
</evidence>
<evidence type="ECO:0000259" key="9">
    <source>
        <dbReference type="PROSITE" id="PS50106"/>
    </source>
</evidence>
<evidence type="ECO:0000256" key="1">
    <source>
        <dbReference type="ARBA" id="ARBA00010541"/>
    </source>
</evidence>
<evidence type="ECO:0000256" key="2">
    <source>
        <dbReference type="ARBA" id="ARBA00022670"/>
    </source>
</evidence>
<evidence type="ECO:0000256" key="5">
    <source>
        <dbReference type="ARBA" id="ARBA00022801"/>
    </source>
</evidence>
<feature type="domain" description="PDZ" evidence="9">
    <location>
        <begin position="271"/>
        <end position="362"/>
    </location>
</feature>
<keyword evidence="6" id="KW-0720">Serine protease</keyword>
<sequence length="475" mass="50264">MKKGLLIVALAAVAGGLTAWIVAKSAMPETAGSITQVVGDSQYRTVNLSLDNYPDFTYAAESAIDAVVYVKVVSREMSRQAPSIFDFFFGYGGTPQERERVGSGSGVIIRQDGYIVTNNHVIEGATDIEVTLTNNKTFKAELIGADPATDVALIKVDAQGLPVIPFGDSDKLRLGEWVLAIGSPYNLRSTVTAGIVSAKGRSIPDNSREFKIESFIQTDAAVNPGNSGGALVDKAGNLVGINTAIVSQTGAYAGYSFAVPVNIVKRIVDDLMDFGSVRRAVLGVVMSPITQEIADKLKLSSLNGVYIVEVSPGSAAEQAGVKKEDVLVKIDSVQVTNASSVQEMVSGFYPGDKATLTVIRGGKEKELEVTFKGTAQENGTVTEDGSVAFYGSAIKEASKETKERLGIKSGVEIVSVGPGKIMDAGVTEGFVILYVNDQLVSKPQDVINIIKKSKRAVFIEGLTSYGKVSYFGFGI</sequence>
<evidence type="ECO:0000256" key="3">
    <source>
        <dbReference type="ARBA" id="ARBA00022729"/>
    </source>
</evidence>
<feature type="active site" description="Charge relay system" evidence="7">
    <location>
        <position position="227"/>
    </location>
</feature>
<dbReference type="InterPro" id="IPR009003">
    <property type="entry name" value="Peptidase_S1_PA"/>
</dbReference>
<feature type="active site" description="Charge relay system" evidence="7">
    <location>
        <position position="120"/>
    </location>
</feature>
<dbReference type="Gene3D" id="2.40.10.120">
    <property type="match status" value="1"/>
</dbReference>
<protein>
    <submittedName>
        <fullName evidence="10">Do family serine endopeptidase</fullName>
    </submittedName>
</protein>
<dbReference type="AlphaFoldDB" id="A0A9D9IMD8"/>
<dbReference type="Pfam" id="PF13365">
    <property type="entry name" value="Trypsin_2"/>
    <property type="match status" value="1"/>
</dbReference>
<reference evidence="10" key="1">
    <citation type="submission" date="2020-10" db="EMBL/GenBank/DDBJ databases">
        <authorList>
            <person name="Gilroy R."/>
        </authorList>
    </citation>
    <scope>NUCLEOTIDE SEQUENCE</scope>
    <source>
        <strain evidence="10">B1-13419</strain>
    </source>
</reference>
<keyword evidence="5" id="KW-0378">Hydrolase</keyword>